<comment type="caution">
    <text evidence="2">The sequence shown here is derived from an EMBL/GenBank/DDBJ whole genome shotgun (WGS) entry which is preliminary data.</text>
</comment>
<accession>A0A3N4UC71</accession>
<evidence type="ECO:0000313" key="2">
    <source>
        <dbReference type="EMBL" id="RPE67418.1"/>
    </source>
</evidence>
<proteinExistence type="predicted"/>
<dbReference type="InterPro" id="IPR036415">
    <property type="entry name" value="Lamin_tail_dom_sf"/>
</dbReference>
<organism evidence="2 3">
    <name type="scientific">Pacificibacter maritimus</name>
    <dbReference type="NCBI Taxonomy" id="762213"/>
    <lineage>
        <taxon>Bacteria</taxon>
        <taxon>Pseudomonadati</taxon>
        <taxon>Pseudomonadota</taxon>
        <taxon>Alphaproteobacteria</taxon>
        <taxon>Rhodobacterales</taxon>
        <taxon>Roseobacteraceae</taxon>
        <taxon>Pacificibacter</taxon>
    </lineage>
</organism>
<dbReference type="Proteomes" id="UP000269689">
    <property type="component" value="Unassembled WGS sequence"/>
</dbReference>
<feature type="domain" description="LTD" evidence="1">
    <location>
        <begin position="1"/>
        <end position="194"/>
    </location>
</feature>
<evidence type="ECO:0000313" key="3">
    <source>
        <dbReference type="Proteomes" id="UP000269689"/>
    </source>
</evidence>
<dbReference type="InterPro" id="IPR001322">
    <property type="entry name" value="Lamin_tail_dom"/>
</dbReference>
<dbReference type="Pfam" id="PF00932">
    <property type="entry name" value="LTD"/>
    <property type="match status" value="1"/>
</dbReference>
<dbReference type="EMBL" id="RKQK01000002">
    <property type="protein sequence ID" value="RPE67418.1"/>
    <property type="molecule type" value="Genomic_DNA"/>
</dbReference>
<sequence>MTASLDGIIFDQFYGDNSGGAEFDTDGDGIATQEDEFVSFTNTSGAPVDLSGWQIWSDMTGAGAPDGPQDGLYHTFPPGTVLNPGQTVYVVNEITGTPAYNMQEASEGGVESGAGGANTNFLSEGADSSSQPESVALVNPLTGEYIVLNFSATEASSVPSLSGFPGTLLMGEANAALDSGVEDQNAGASYQYNSTTGSYEYTAVTVACYAPDTLIDTPTGPRAVQTLLPGDLVHTLDHGPQPICWVRSSDHPLEATRVNDMPVIIKAGALGAGKPTTDLIVSPQHRVLVGGGGQLEAQFKTESLAPAKSLVSLPGIRQMQGKKSITWIHFACERHEVVSANACLTETLLVGPMVVKNMTDAERIDLIKVFGAGSRCKAALNGPPARPCLRVGGVRRLLAEYSKEKTRNTDKRIGILERDLLLVQ</sequence>
<protein>
    <submittedName>
        <fullName evidence="2">Lamin tail-like protein</fullName>
    </submittedName>
</protein>
<name>A0A3N4UC71_9RHOB</name>
<dbReference type="InterPro" id="IPR028992">
    <property type="entry name" value="Hedgehog/Intein_dom"/>
</dbReference>
<dbReference type="Gene3D" id="2.60.40.1260">
    <property type="entry name" value="Lamin Tail domain"/>
    <property type="match status" value="1"/>
</dbReference>
<dbReference type="Pfam" id="PF13403">
    <property type="entry name" value="Hint_2"/>
    <property type="match status" value="1"/>
</dbReference>
<gene>
    <name evidence="2" type="ORF">EDD53_1827</name>
</gene>
<keyword evidence="3" id="KW-1185">Reference proteome</keyword>
<dbReference type="SUPFAM" id="SSF74853">
    <property type="entry name" value="Lamin A/C globular tail domain"/>
    <property type="match status" value="1"/>
</dbReference>
<dbReference type="SUPFAM" id="SSF51294">
    <property type="entry name" value="Hedgehog/intein (Hint) domain"/>
    <property type="match status" value="1"/>
</dbReference>
<dbReference type="RefSeq" id="WP_170162726.1">
    <property type="nucleotide sequence ID" value="NZ_RKQK01000002.1"/>
</dbReference>
<reference evidence="2 3" key="1">
    <citation type="submission" date="2018-11" db="EMBL/GenBank/DDBJ databases">
        <title>Genomic Encyclopedia of Type Strains, Phase IV (KMG-IV): sequencing the most valuable type-strain genomes for metagenomic binning, comparative biology and taxonomic classification.</title>
        <authorList>
            <person name="Goeker M."/>
        </authorList>
    </citation>
    <scope>NUCLEOTIDE SEQUENCE [LARGE SCALE GENOMIC DNA]</scope>
    <source>
        <strain evidence="2 3">DSM 104731</strain>
    </source>
</reference>
<evidence type="ECO:0000259" key="1">
    <source>
        <dbReference type="PROSITE" id="PS51841"/>
    </source>
</evidence>
<dbReference type="PROSITE" id="PS51841">
    <property type="entry name" value="LTD"/>
    <property type="match status" value="1"/>
</dbReference>
<dbReference type="InterPro" id="IPR036844">
    <property type="entry name" value="Hint_dom_sf"/>
</dbReference>
<dbReference type="AlphaFoldDB" id="A0A3N4UC71"/>